<evidence type="ECO:0000256" key="2">
    <source>
        <dbReference type="ARBA" id="ARBA00022801"/>
    </source>
</evidence>
<name>U6C515_DELGR</name>
<keyword evidence="2" id="KW-0378">Hydrolase</keyword>
<dbReference type="InterPro" id="IPR001360">
    <property type="entry name" value="Glyco_hydro_1"/>
</dbReference>
<dbReference type="PANTHER" id="PTHR10353">
    <property type="entry name" value="GLYCOSYL HYDROLASE"/>
    <property type="match status" value="1"/>
</dbReference>
<comment type="similarity">
    <text evidence="1 3">Belongs to the glycosyl hydrolase 1 family.</text>
</comment>
<dbReference type="Gene3D" id="3.20.20.80">
    <property type="entry name" value="Glycosidases"/>
    <property type="match status" value="1"/>
</dbReference>
<dbReference type="InterPro" id="IPR017853">
    <property type="entry name" value="GH"/>
</dbReference>
<dbReference type="GO" id="GO:0008422">
    <property type="term" value="F:beta-glucosidase activity"/>
    <property type="evidence" value="ECO:0007669"/>
    <property type="project" value="TreeGrafter"/>
</dbReference>
<dbReference type="Pfam" id="PF00232">
    <property type="entry name" value="Glyco_hydro_1"/>
    <property type="match status" value="1"/>
</dbReference>
<gene>
    <name evidence="4" type="primary">DgBGLU3</name>
</gene>
<evidence type="ECO:0000256" key="3">
    <source>
        <dbReference type="RuleBase" id="RU003690"/>
    </source>
</evidence>
<proteinExistence type="evidence at transcript level"/>
<dbReference type="GO" id="GO:0005975">
    <property type="term" value="P:carbohydrate metabolic process"/>
    <property type="evidence" value="ECO:0007669"/>
    <property type="project" value="InterPro"/>
</dbReference>
<evidence type="ECO:0000256" key="1">
    <source>
        <dbReference type="ARBA" id="ARBA00010838"/>
    </source>
</evidence>
<reference evidence="4" key="1">
    <citation type="journal article" date="2013" name="Plant Cell">
        <title>p-Hydroxybenzoyl-glucose Is a Zwitter donor for the biosynthesis of 7-polyacylated anthocyanin in Delphinium.</title>
        <authorList>
            <person name="Nishizaki Y."/>
            <person name="Yasunaga M."/>
            <person name="Okamoto E."/>
            <person name="Okamoto M."/>
            <person name="Hirose Y."/>
            <person name="Yamaguchi M."/>
            <person name="Ozeki Y."/>
            <person name="Sasaki N."/>
        </authorList>
    </citation>
    <scope>NUCLEOTIDE SEQUENCE</scope>
</reference>
<dbReference type="EMBL" id="AB811440">
    <property type="protein sequence ID" value="BAO04174.1"/>
    <property type="molecule type" value="mRNA"/>
</dbReference>
<sequence length="541" mass="62529">MAVCSSFPSMVMHCKQSPPLLHTNLKNNLVVKKVRVPSCNNKVSRVKCAMEYDVTRSDFPSDFVFGASSSALQIEGASTQYGKTPSIWDHYTEKYPDNIVNRANIKVACDSYHKYKEDIKMLKAMGATSYRFSIAWTRILPNGNLKGGINRKGIEHYKKILDELHENGIEPFVTLLHFDSPQVLESRYKGLVSPDFVDDFKDFCDVCFEHFGGKVKHWITINEPSLASEFGYSTGKFAPGRCSNREICEEGDSAREPYLVAHHMILAHATAAQLYRRKYKHQGGELGIAFVCSWFLPYSDSPKDIQAFERARDFNLGWFMDPFVYGDYPFVMRKLVGERLPTFTKEEKKMVKGSLDFVGINYYYSKYVEHVDNHHTEPIDWATDTHVKLQSVNARGEELNEIKDENLMFTTYPDGLRQVLVYLTQRYDNPKIYITENGNGHKAEKITDYKSLVAYVEDYYRIQYIKGHLAAIKRAREEGADVRGYFVWSLMDSFEFRNGYSIRFGLWYTDYLHHKLQRLPKQSGSWYSSFLRVKQPLLVDA</sequence>
<dbReference type="PANTHER" id="PTHR10353:SF154">
    <property type="entry name" value="BETA-GLUCOSIDASE 9-RELATED"/>
    <property type="match status" value="1"/>
</dbReference>
<accession>U6C515</accession>
<dbReference type="PRINTS" id="PR00131">
    <property type="entry name" value="GLHYDRLASE1"/>
</dbReference>
<dbReference type="FunFam" id="3.20.20.80:FF:000022">
    <property type="entry name" value="Beta-glucosidase 11"/>
    <property type="match status" value="1"/>
</dbReference>
<organism evidence="4">
    <name type="scientific">Delphinium grandiflorum</name>
    <name type="common">Siberian larkspur</name>
    <name type="synonym">Delphinium sinense</name>
    <dbReference type="NCBI Taxonomy" id="85439"/>
    <lineage>
        <taxon>Eukaryota</taxon>
        <taxon>Viridiplantae</taxon>
        <taxon>Streptophyta</taxon>
        <taxon>Embryophyta</taxon>
        <taxon>Tracheophyta</taxon>
        <taxon>Spermatophyta</taxon>
        <taxon>Magnoliopsida</taxon>
        <taxon>Ranunculales</taxon>
        <taxon>Ranunculaceae</taxon>
        <taxon>Ranunculoideae</taxon>
        <taxon>Delphinieae</taxon>
        <taxon>Delphinium</taxon>
    </lineage>
</organism>
<dbReference type="SUPFAM" id="SSF51445">
    <property type="entry name" value="(Trans)glycosidases"/>
    <property type="match status" value="1"/>
</dbReference>
<evidence type="ECO:0000313" key="4">
    <source>
        <dbReference type="EMBL" id="BAO04174.1"/>
    </source>
</evidence>
<evidence type="ECO:0008006" key="5">
    <source>
        <dbReference type="Google" id="ProtNLM"/>
    </source>
</evidence>
<protein>
    <recommendedName>
        <fullName evidence="5">Beta-glucosidase</fullName>
    </recommendedName>
</protein>
<dbReference type="AlphaFoldDB" id="U6C515"/>